<sequence length="665" mass="70788">MVDVLGAQLYAWSALIALLLFALFVRRVIGVRLGLPRTLLAAAVGTTLGPALVTSMLPVPPGSADTLDLLLYTALLSVVALVVAMFALATIEMLVPNGSLPGPVSTARGLRGRLRRSRRYLRILRVLAQHGLARFLRGGRHRGVATPEDRRALARSVRRAMEDAGVTFVKLGQQLGTRRDIPPEFVAELSRLQDEAHPLPWPAVEAVLAAELGAPPSQVFASIDPEPLASASVAQVHVARTTAGRDVVVKVQRPGIASQVAGDLDILDRLARTLTARTAWARHLGLTDLVAGFAAALHEELDFRVERDNLATVAAGLEASAGIVVPAAEPDLSTARVLVMERMPGIPLGAAEPVLARLGEDRRRAIAENLLHVVVDQVVVRGVFHVDLHPGNLLVADDGTLAMLDLGSVGRLGSRARTQLALLLAALSTADSVAVTDALLEVVDRPDVLDEHRLEQEVGEVLARFTGPSTVQAAQAAQAAPAMAALFQLVARYRLGIPPQVAAAFRTLATLEGTLQVVCGGYDLIDGARRYAGRSAAHATSPRELRSTLEAELLGLVPVLRRLPRRIDRITDAVEHGRLQVNVRLLADPADRRFVTRLWHQALLVVLACTAGLMAVALFLAAPGPMVTDVVGIFHVLATALLAGSVILVMRLLVVIFRGADDGPP</sequence>
<feature type="transmembrane region" description="Helical" evidence="2">
    <location>
        <begin position="602"/>
        <end position="621"/>
    </location>
</feature>
<dbReference type="CDD" id="cd05121">
    <property type="entry name" value="ABC1_ADCK3-like"/>
    <property type="match status" value="1"/>
</dbReference>
<reference evidence="4 5" key="1">
    <citation type="submission" date="2020-05" db="EMBL/GenBank/DDBJ databases">
        <title>Genomic Encyclopedia of Type Strains, Phase III (KMG-III): the genomes of soil and plant-associated and newly described type strains.</title>
        <authorList>
            <person name="Whitman W."/>
        </authorList>
    </citation>
    <scope>NUCLEOTIDE SEQUENCE [LARGE SCALE GENOMIC DNA]</scope>
    <source>
        <strain evidence="4 5">KCTC 19046</strain>
    </source>
</reference>
<evidence type="ECO:0000259" key="3">
    <source>
        <dbReference type="Pfam" id="PF03109"/>
    </source>
</evidence>
<dbReference type="InterPro" id="IPR050154">
    <property type="entry name" value="UbiB_kinase"/>
</dbReference>
<dbReference type="PANTHER" id="PTHR10566">
    <property type="entry name" value="CHAPERONE-ACTIVITY OF BC1 COMPLEX CABC1 -RELATED"/>
    <property type="match status" value="1"/>
</dbReference>
<name>A0ABX2A6S3_9MICO</name>
<feature type="transmembrane region" description="Helical" evidence="2">
    <location>
        <begin position="633"/>
        <end position="657"/>
    </location>
</feature>
<evidence type="ECO:0000313" key="4">
    <source>
        <dbReference type="EMBL" id="NOV98528.1"/>
    </source>
</evidence>
<feature type="transmembrane region" description="Helical" evidence="2">
    <location>
        <begin position="6"/>
        <end position="26"/>
    </location>
</feature>
<feature type="domain" description="ABC1 atypical kinase-like" evidence="3">
    <location>
        <begin position="191"/>
        <end position="436"/>
    </location>
</feature>
<evidence type="ECO:0000256" key="1">
    <source>
        <dbReference type="ARBA" id="ARBA00009670"/>
    </source>
</evidence>
<dbReference type="RefSeq" id="WP_171784751.1">
    <property type="nucleotide sequence ID" value="NZ_BAAAML010000003.1"/>
</dbReference>
<dbReference type="Pfam" id="PF03109">
    <property type="entry name" value="ABC1"/>
    <property type="match status" value="1"/>
</dbReference>
<proteinExistence type="inferred from homology"/>
<keyword evidence="5" id="KW-1185">Reference proteome</keyword>
<comment type="caution">
    <text evidence="4">The sequence shown here is derived from an EMBL/GenBank/DDBJ whole genome shotgun (WGS) entry which is preliminary data.</text>
</comment>
<keyword evidence="2" id="KW-1133">Transmembrane helix</keyword>
<dbReference type="PANTHER" id="PTHR10566:SF113">
    <property type="entry name" value="PROTEIN ACTIVITY OF BC1 COMPLEX KINASE 7, CHLOROPLASTIC"/>
    <property type="match status" value="1"/>
</dbReference>
<protein>
    <submittedName>
        <fullName evidence="4">Ubiquinone biosynthesis protein</fullName>
    </submittedName>
</protein>
<organism evidence="4 5">
    <name type="scientific">Isoptericola halotolerans</name>
    <dbReference type="NCBI Taxonomy" id="300560"/>
    <lineage>
        <taxon>Bacteria</taxon>
        <taxon>Bacillati</taxon>
        <taxon>Actinomycetota</taxon>
        <taxon>Actinomycetes</taxon>
        <taxon>Micrococcales</taxon>
        <taxon>Promicromonosporaceae</taxon>
        <taxon>Isoptericola</taxon>
    </lineage>
</organism>
<keyword evidence="2" id="KW-0472">Membrane</keyword>
<dbReference type="Proteomes" id="UP000757540">
    <property type="component" value="Unassembled WGS sequence"/>
</dbReference>
<keyword evidence="2" id="KW-0812">Transmembrane</keyword>
<keyword evidence="4" id="KW-0830">Ubiquinone</keyword>
<evidence type="ECO:0000313" key="5">
    <source>
        <dbReference type="Proteomes" id="UP000757540"/>
    </source>
</evidence>
<gene>
    <name evidence="4" type="ORF">HDG69_003123</name>
</gene>
<dbReference type="InterPro" id="IPR011009">
    <property type="entry name" value="Kinase-like_dom_sf"/>
</dbReference>
<dbReference type="EMBL" id="JABEZU010000004">
    <property type="protein sequence ID" value="NOV98528.1"/>
    <property type="molecule type" value="Genomic_DNA"/>
</dbReference>
<accession>A0ABX2A6S3</accession>
<dbReference type="SUPFAM" id="SSF56112">
    <property type="entry name" value="Protein kinase-like (PK-like)"/>
    <property type="match status" value="1"/>
</dbReference>
<evidence type="ECO:0000256" key="2">
    <source>
        <dbReference type="SAM" id="Phobius"/>
    </source>
</evidence>
<feature type="transmembrane region" description="Helical" evidence="2">
    <location>
        <begin position="69"/>
        <end position="91"/>
    </location>
</feature>
<comment type="similarity">
    <text evidence="1">Belongs to the protein kinase superfamily. ADCK protein kinase family.</text>
</comment>
<feature type="transmembrane region" description="Helical" evidence="2">
    <location>
        <begin position="38"/>
        <end position="57"/>
    </location>
</feature>
<dbReference type="InterPro" id="IPR004147">
    <property type="entry name" value="ABC1_dom"/>
</dbReference>